<dbReference type="InterPro" id="IPR040162">
    <property type="entry name" value="MGST1-like"/>
</dbReference>
<sequence>MSHCRCRTINLAVVSVEKLKQMESKVQKVPVKKKDYDTLRCPPYPPMPAPPGPVSTKKIMVCSIKPMEFQAPPVPCVCPPCPPCKTYAERSAELLKTGMKLFVMYLAARWTIDNKIWGDHKGTTDFMLSFLESNFPSKGTLTQLPDLGLVKYKLLHGWDLLIGNLFYYTFGLPLKIFAQLMSKPAEEEEPIDCVEMAYTPISDLMSLDNPVFRAYIFYNSILILKMLCMAPLTARLRMAKKIFITPEDTTMFKGAKHGVEDPDIERVRRREKTLRKNWDEELKKIFDRRDLEWNSNQERKQ</sequence>
<dbReference type="GO" id="GO:0005789">
    <property type="term" value="C:endoplasmic reticulum membrane"/>
    <property type="evidence" value="ECO:0007669"/>
    <property type="project" value="UniProtKB-SubCell"/>
</dbReference>
<keyword evidence="6" id="KW-1185">Reference proteome</keyword>
<accession>A0A9P0MY54</accession>
<evidence type="ECO:0000256" key="3">
    <source>
        <dbReference type="ARBA" id="ARBA00022824"/>
    </source>
</evidence>
<proteinExistence type="inferred from homology"/>
<reference evidence="5" key="1">
    <citation type="submission" date="2022-01" db="EMBL/GenBank/DDBJ databases">
        <authorList>
            <person name="King R."/>
        </authorList>
    </citation>
    <scope>NUCLEOTIDE SEQUENCE</scope>
</reference>
<protein>
    <recommendedName>
        <fullName evidence="7">Transmembrane protein</fullName>
    </recommendedName>
</protein>
<name>A0A9P0MY54_NEZVI</name>
<organism evidence="5 6">
    <name type="scientific">Nezara viridula</name>
    <name type="common">Southern green stink bug</name>
    <name type="synonym">Cimex viridulus</name>
    <dbReference type="NCBI Taxonomy" id="85310"/>
    <lineage>
        <taxon>Eukaryota</taxon>
        <taxon>Metazoa</taxon>
        <taxon>Ecdysozoa</taxon>
        <taxon>Arthropoda</taxon>
        <taxon>Hexapoda</taxon>
        <taxon>Insecta</taxon>
        <taxon>Pterygota</taxon>
        <taxon>Neoptera</taxon>
        <taxon>Paraneoptera</taxon>
        <taxon>Hemiptera</taxon>
        <taxon>Heteroptera</taxon>
        <taxon>Panheteroptera</taxon>
        <taxon>Pentatomomorpha</taxon>
        <taxon>Pentatomoidea</taxon>
        <taxon>Pentatomidae</taxon>
        <taxon>Pentatominae</taxon>
        <taxon>Nezara</taxon>
    </lineage>
</organism>
<keyword evidence="4" id="KW-1133">Transmembrane helix</keyword>
<dbReference type="SUPFAM" id="SSF161084">
    <property type="entry name" value="MAPEG domain-like"/>
    <property type="match status" value="1"/>
</dbReference>
<evidence type="ECO:0008006" key="7">
    <source>
        <dbReference type="Google" id="ProtNLM"/>
    </source>
</evidence>
<comment type="subcellular location">
    <subcellularLocation>
        <location evidence="1">Endoplasmic reticulum membrane</location>
        <topology evidence="1">Multi-pass membrane protein</topology>
    </subcellularLocation>
</comment>
<keyword evidence="3" id="KW-0256">Endoplasmic reticulum</keyword>
<keyword evidence="4" id="KW-0472">Membrane</keyword>
<dbReference type="PANTHER" id="PTHR10689">
    <property type="entry name" value="MICROSOMAL GLUTATHIONE S-TRANSFERASE 1"/>
    <property type="match status" value="1"/>
</dbReference>
<dbReference type="InterPro" id="IPR023352">
    <property type="entry name" value="MAPEG-like_dom_sf"/>
</dbReference>
<evidence type="ECO:0000256" key="1">
    <source>
        <dbReference type="ARBA" id="ARBA00004477"/>
    </source>
</evidence>
<dbReference type="PANTHER" id="PTHR10689:SF6">
    <property type="entry name" value="MICROSOMAL GLUTATHIONE S-TRANSFERASE 1"/>
    <property type="match status" value="1"/>
</dbReference>
<dbReference type="Gene3D" id="1.20.120.550">
    <property type="entry name" value="Membrane associated eicosanoid/glutathione metabolism-like domain"/>
    <property type="match status" value="1"/>
</dbReference>
<gene>
    <name evidence="5" type="ORF">NEZAVI_LOCUS14612</name>
</gene>
<dbReference type="Proteomes" id="UP001152798">
    <property type="component" value="Chromosome 6"/>
</dbReference>
<dbReference type="EMBL" id="OV725082">
    <property type="protein sequence ID" value="CAH1406737.1"/>
    <property type="molecule type" value="Genomic_DNA"/>
</dbReference>
<dbReference type="AlphaFoldDB" id="A0A9P0MY54"/>
<feature type="transmembrane region" description="Helical" evidence="4">
    <location>
        <begin position="215"/>
        <end position="234"/>
    </location>
</feature>
<evidence type="ECO:0000313" key="5">
    <source>
        <dbReference type="EMBL" id="CAH1406737.1"/>
    </source>
</evidence>
<evidence type="ECO:0000256" key="2">
    <source>
        <dbReference type="ARBA" id="ARBA00010459"/>
    </source>
</evidence>
<comment type="similarity">
    <text evidence="2">Belongs to the MAPEG family.</text>
</comment>
<evidence type="ECO:0000313" key="6">
    <source>
        <dbReference type="Proteomes" id="UP001152798"/>
    </source>
</evidence>
<keyword evidence="4" id="KW-0812">Transmembrane</keyword>
<dbReference type="OrthoDB" id="6618757at2759"/>
<evidence type="ECO:0000256" key="4">
    <source>
        <dbReference type="SAM" id="Phobius"/>
    </source>
</evidence>